<dbReference type="Proteomes" id="UP001244341">
    <property type="component" value="Chromosome 1b"/>
</dbReference>
<dbReference type="PANTHER" id="PTHR13286">
    <property type="entry name" value="SAP30"/>
    <property type="match status" value="1"/>
</dbReference>
<evidence type="ECO:0000256" key="5">
    <source>
        <dbReference type="ARBA" id="ARBA00023163"/>
    </source>
</evidence>
<evidence type="ECO:0000313" key="9">
    <source>
        <dbReference type="EMBL" id="WIA09086.1"/>
    </source>
</evidence>
<protein>
    <recommendedName>
        <fullName evidence="8">Histone deacetylase complex subunit SAP30 Sin3 binding domain-containing protein</fullName>
    </recommendedName>
</protein>
<evidence type="ECO:0000256" key="7">
    <source>
        <dbReference type="SAM" id="MobiDB-lite"/>
    </source>
</evidence>
<gene>
    <name evidence="9" type="ORF">OEZ85_008499</name>
</gene>
<sequence>MAATKARRTMNQACGHSDEEDEYLGKTARNGAARRFNLASRIDFTKLELGSLQRYRKVYKLPEHPTATRDDLLAAIVRHFSNIYVDEDETLIKFAMACRRNGQRMGLGVKKPRTGSVKPRGGR</sequence>
<evidence type="ECO:0000256" key="4">
    <source>
        <dbReference type="ARBA" id="ARBA00023015"/>
    </source>
</evidence>
<dbReference type="InterPro" id="IPR038291">
    <property type="entry name" value="SAP30_C_sf"/>
</dbReference>
<name>A0ABY8TJ01_TETOB</name>
<keyword evidence="10" id="KW-1185">Reference proteome</keyword>
<feature type="region of interest" description="Disordered" evidence="7">
    <location>
        <begin position="1"/>
        <end position="20"/>
    </location>
</feature>
<evidence type="ECO:0000256" key="2">
    <source>
        <dbReference type="ARBA" id="ARBA00006283"/>
    </source>
</evidence>
<dbReference type="EMBL" id="CP126208">
    <property type="protein sequence ID" value="WIA09086.1"/>
    <property type="molecule type" value="Genomic_DNA"/>
</dbReference>
<keyword evidence="6" id="KW-0539">Nucleus</keyword>
<evidence type="ECO:0000256" key="3">
    <source>
        <dbReference type="ARBA" id="ARBA00022491"/>
    </source>
</evidence>
<dbReference type="Pfam" id="PF13867">
    <property type="entry name" value="SAP30_Sin3_bdg"/>
    <property type="match status" value="1"/>
</dbReference>
<feature type="domain" description="Histone deacetylase complex subunit SAP30 Sin3 binding" evidence="8">
    <location>
        <begin position="47"/>
        <end position="98"/>
    </location>
</feature>
<evidence type="ECO:0000259" key="8">
    <source>
        <dbReference type="Pfam" id="PF13867"/>
    </source>
</evidence>
<keyword evidence="4" id="KW-0805">Transcription regulation</keyword>
<dbReference type="InterPro" id="IPR024145">
    <property type="entry name" value="His_deAcase_SAP30/SAP30L"/>
</dbReference>
<dbReference type="InterPro" id="IPR025718">
    <property type="entry name" value="SAP30_Sin3-bd"/>
</dbReference>
<dbReference type="Gene3D" id="6.10.160.20">
    <property type="match status" value="1"/>
</dbReference>
<evidence type="ECO:0000256" key="1">
    <source>
        <dbReference type="ARBA" id="ARBA00004123"/>
    </source>
</evidence>
<evidence type="ECO:0000256" key="6">
    <source>
        <dbReference type="ARBA" id="ARBA00023242"/>
    </source>
</evidence>
<keyword evidence="5" id="KW-0804">Transcription</keyword>
<evidence type="ECO:0000313" key="10">
    <source>
        <dbReference type="Proteomes" id="UP001244341"/>
    </source>
</evidence>
<comment type="similarity">
    <text evidence="2">Belongs to the SAP30 family.</text>
</comment>
<proteinExistence type="inferred from homology"/>
<keyword evidence="3" id="KW-0678">Repressor</keyword>
<organism evidence="9 10">
    <name type="scientific">Tetradesmus obliquus</name>
    <name type="common">Green alga</name>
    <name type="synonym">Acutodesmus obliquus</name>
    <dbReference type="NCBI Taxonomy" id="3088"/>
    <lineage>
        <taxon>Eukaryota</taxon>
        <taxon>Viridiplantae</taxon>
        <taxon>Chlorophyta</taxon>
        <taxon>core chlorophytes</taxon>
        <taxon>Chlorophyceae</taxon>
        <taxon>CS clade</taxon>
        <taxon>Sphaeropleales</taxon>
        <taxon>Scenedesmaceae</taxon>
        <taxon>Tetradesmus</taxon>
    </lineage>
</organism>
<accession>A0ABY8TJ01</accession>
<reference evidence="9 10" key="1">
    <citation type="submission" date="2023-05" db="EMBL/GenBank/DDBJ databases">
        <title>A 100% complete, gapless, phased diploid assembly of the Scenedesmus obliquus UTEX 3031 genome.</title>
        <authorList>
            <person name="Biondi T.C."/>
            <person name="Hanschen E.R."/>
            <person name="Kwon T."/>
            <person name="Eng W."/>
            <person name="Kruse C.P.S."/>
            <person name="Koehler S.I."/>
            <person name="Kunde Y."/>
            <person name="Gleasner C.D."/>
            <person name="You Mak K.T."/>
            <person name="Polle J."/>
            <person name="Hovde B.T."/>
            <person name="Starkenburg S.R."/>
        </authorList>
    </citation>
    <scope>NUCLEOTIDE SEQUENCE [LARGE SCALE GENOMIC DNA]</scope>
    <source>
        <strain evidence="9 10">DOE0152z</strain>
    </source>
</reference>
<comment type="subcellular location">
    <subcellularLocation>
        <location evidence="1">Nucleus</location>
    </subcellularLocation>
</comment>